<dbReference type="InterPro" id="IPR007197">
    <property type="entry name" value="rSAM"/>
</dbReference>
<dbReference type="STRING" id="108003.B1C78_11770"/>
<proteinExistence type="predicted"/>
<dbReference type="Gene3D" id="3.80.30.30">
    <property type="match status" value="1"/>
</dbReference>
<dbReference type="SFLD" id="SFLDS00029">
    <property type="entry name" value="Radical_SAM"/>
    <property type="match status" value="1"/>
</dbReference>
<name>A0A1V3NDW1_9GAMM</name>
<protein>
    <submittedName>
        <fullName evidence="5">Radical SAM protein</fullName>
    </submittedName>
</protein>
<dbReference type="GO" id="GO:0003824">
    <property type="term" value="F:catalytic activity"/>
    <property type="evidence" value="ECO:0007669"/>
    <property type="project" value="InterPro"/>
</dbReference>
<dbReference type="SUPFAM" id="SSF102114">
    <property type="entry name" value="Radical SAM enzymes"/>
    <property type="match status" value="1"/>
</dbReference>
<keyword evidence="3" id="KW-0411">Iron-sulfur</keyword>
<dbReference type="PANTHER" id="PTHR43432:SF3">
    <property type="entry name" value="SLR0285 PROTEIN"/>
    <property type="match status" value="1"/>
</dbReference>
<sequence length="364" mass="40259">MNDRDDAIPDHGYVHGRGATVSPAARYESARTEAVDDGWHREEESAPLHTEVTMEQARSVISRNDSPDVPFELSINPYRGCEHGCVYCFARPTHAYMGLSPGLDFETRLFAKAGAADRLREALARPGYACRPIALGVNTDAYQPVERRLRITRQVLEVLYDAHHPVTIVTKSALIERDLDLLAPMARDGLAQVAVSVTTLDRTLARRLEPRAAAPQRRIETIGRLNDAGVPVSLLMAPLIPVLTDGEMESLLTEGARAGAVAAGYVLLRLPLEVAPLFEDWLRTHVPLKADHVLARIRDSRGGKLYDARFGRRMTGDGPYAELLRQRFRLARRRAGLAGRMPELDMGRFVPPRPFSGGGQMGLF</sequence>
<dbReference type="GO" id="GO:0051536">
    <property type="term" value="F:iron-sulfur cluster binding"/>
    <property type="evidence" value="ECO:0007669"/>
    <property type="project" value="UniProtKB-KW"/>
</dbReference>
<dbReference type="RefSeq" id="WP_077279355.1">
    <property type="nucleotide sequence ID" value="NZ_MVBK01000069.1"/>
</dbReference>
<dbReference type="Pfam" id="PF04055">
    <property type="entry name" value="Radical_SAM"/>
    <property type="match status" value="1"/>
</dbReference>
<evidence type="ECO:0000313" key="5">
    <source>
        <dbReference type="EMBL" id="OOG23289.1"/>
    </source>
</evidence>
<dbReference type="SMART" id="SM00729">
    <property type="entry name" value="Elp3"/>
    <property type="match status" value="1"/>
</dbReference>
<evidence type="ECO:0000313" key="6">
    <source>
        <dbReference type="Proteomes" id="UP000189462"/>
    </source>
</evidence>
<dbReference type="SFLD" id="SFLDG01084">
    <property type="entry name" value="Uncharacterised_Radical_SAM_Su"/>
    <property type="match status" value="1"/>
</dbReference>
<dbReference type="InterPro" id="IPR058240">
    <property type="entry name" value="rSAM_sf"/>
</dbReference>
<dbReference type="Proteomes" id="UP000189462">
    <property type="component" value="Unassembled WGS sequence"/>
</dbReference>
<evidence type="ECO:0000256" key="3">
    <source>
        <dbReference type="ARBA" id="ARBA00023014"/>
    </source>
</evidence>
<keyword evidence="2" id="KW-0408">Iron</keyword>
<dbReference type="OrthoDB" id="9785699at2"/>
<feature type="domain" description="Radical SAM core" evidence="4">
    <location>
        <begin position="67"/>
        <end position="304"/>
    </location>
</feature>
<dbReference type="GO" id="GO:0046872">
    <property type="term" value="F:metal ion binding"/>
    <property type="evidence" value="ECO:0007669"/>
    <property type="project" value="UniProtKB-KW"/>
</dbReference>
<keyword evidence="6" id="KW-1185">Reference proteome</keyword>
<dbReference type="InterPro" id="IPR006638">
    <property type="entry name" value="Elp3/MiaA/NifB-like_rSAM"/>
</dbReference>
<reference evidence="5 6" key="1">
    <citation type="submission" date="2017-02" db="EMBL/GenBank/DDBJ databases">
        <title>Genomic diversity within the haloalkaliphilic genus Thioalkalivibrio.</title>
        <authorList>
            <person name="Ahn A.-C."/>
            <person name="Meier-Kolthoff J."/>
            <person name="Overmars L."/>
            <person name="Richter M."/>
            <person name="Woyke T."/>
            <person name="Sorokin D.Y."/>
            <person name="Muyzer G."/>
        </authorList>
    </citation>
    <scope>NUCLEOTIDE SEQUENCE [LARGE SCALE GENOMIC DNA]</scope>
    <source>
        <strain evidence="5 6">ALJD</strain>
    </source>
</reference>
<accession>A0A1V3NDW1</accession>
<dbReference type="PROSITE" id="PS51918">
    <property type="entry name" value="RADICAL_SAM"/>
    <property type="match status" value="1"/>
</dbReference>
<dbReference type="NCBIfam" id="NF033668">
    <property type="entry name" value="rSAM_PA0069"/>
    <property type="match status" value="1"/>
</dbReference>
<dbReference type="InterPro" id="IPR040086">
    <property type="entry name" value="MJ0683-like"/>
</dbReference>
<evidence type="ECO:0000259" key="4">
    <source>
        <dbReference type="PROSITE" id="PS51918"/>
    </source>
</evidence>
<keyword evidence="1" id="KW-0479">Metal-binding</keyword>
<organism evidence="5 6">
    <name type="scientific">Thioalkalivibrio denitrificans</name>
    <dbReference type="NCBI Taxonomy" id="108003"/>
    <lineage>
        <taxon>Bacteria</taxon>
        <taxon>Pseudomonadati</taxon>
        <taxon>Pseudomonadota</taxon>
        <taxon>Gammaproteobacteria</taxon>
        <taxon>Chromatiales</taxon>
        <taxon>Ectothiorhodospiraceae</taxon>
        <taxon>Thioalkalivibrio</taxon>
    </lineage>
</organism>
<dbReference type="PANTHER" id="PTHR43432">
    <property type="entry name" value="SLR0285 PROTEIN"/>
    <property type="match status" value="1"/>
</dbReference>
<dbReference type="EMBL" id="MVBK01000069">
    <property type="protein sequence ID" value="OOG23289.1"/>
    <property type="molecule type" value="Genomic_DNA"/>
</dbReference>
<dbReference type="AlphaFoldDB" id="A0A1V3NDW1"/>
<comment type="caution">
    <text evidence="5">The sequence shown here is derived from an EMBL/GenBank/DDBJ whole genome shotgun (WGS) entry which is preliminary data.</text>
</comment>
<gene>
    <name evidence="5" type="ORF">B1C78_11770</name>
</gene>
<evidence type="ECO:0000256" key="2">
    <source>
        <dbReference type="ARBA" id="ARBA00023004"/>
    </source>
</evidence>
<dbReference type="CDD" id="cd01335">
    <property type="entry name" value="Radical_SAM"/>
    <property type="match status" value="1"/>
</dbReference>
<evidence type="ECO:0000256" key="1">
    <source>
        <dbReference type="ARBA" id="ARBA00022723"/>
    </source>
</evidence>